<dbReference type="PATRIC" id="fig|582515.4.peg.3840"/>
<dbReference type="SUPFAM" id="SSF53067">
    <property type="entry name" value="Actin-like ATPase domain"/>
    <property type="match status" value="2"/>
</dbReference>
<dbReference type="STRING" id="582515.KR51_00034190"/>
<name>U5DKB5_9CHRO</name>
<protein>
    <submittedName>
        <fullName evidence="2">Universal bacterial protein YeaZ</fullName>
    </submittedName>
</protein>
<reference evidence="2 3" key="1">
    <citation type="submission" date="2013-05" db="EMBL/GenBank/DDBJ databases">
        <title>Draft genome sequence of Rubidibacter lacunae KORDI 51-2.</title>
        <authorList>
            <person name="Choi D.H."/>
            <person name="Noh J.H."/>
            <person name="Kwon K.-K."/>
            <person name="Lee J.-H."/>
            <person name="Ryu J.-Y."/>
        </authorList>
    </citation>
    <scope>NUCLEOTIDE SEQUENCE [LARGE SCALE GENOMIC DNA]</scope>
    <source>
        <strain evidence="2 3">KORDI 51-2</strain>
    </source>
</reference>
<dbReference type="GO" id="GO:0002949">
    <property type="term" value="P:tRNA threonylcarbamoyladenosine modification"/>
    <property type="evidence" value="ECO:0007669"/>
    <property type="project" value="InterPro"/>
</dbReference>
<dbReference type="Proteomes" id="UP000016960">
    <property type="component" value="Unassembled WGS sequence"/>
</dbReference>
<dbReference type="EMBL" id="ASSJ01000081">
    <property type="protein sequence ID" value="ERN40130.1"/>
    <property type="molecule type" value="Genomic_DNA"/>
</dbReference>
<gene>
    <name evidence="2" type="ORF">KR51_00034190</name>
</gene>
<keyword evidence="3" id="KW-1185">Reference proteome</keyword>
<dbReference type="InterPro" id="IPR000905">
    <property type="entry name" value="Gcp-like_dom"/>
</dbReference>
<sequence length="215" mass="23736">MMAEPEATRYGLALHTTSPQFGLALSDGVGTPRSRVWDLGRELSVHMHRLLAEFLPPQTWQDLAFLAVANGPGSFTGTRIGVTAARVLAQQLDIPLFSLSALAAFLQMTVADAAPNELVAIQLPARRQQVFAAIYRRSSDGRTWQTWRTETAIAPEQWQQELAAIAPPIRLLEAPENLGDTVTGLLELARWEWAQGTRSHWSDAVPFYGQHPVET</sequence>
<evidence type="ECO:0000313" key="2">
    <source>
        <dbReference type="EMBL" id="ERN40130.1"/>
    </source>
</evidence>
<dbReference type="InParanoid" id="U5DKB5"/>
<dbReference type="AlphaFoldDB" id="U5DKB5"/>
<dbReference type="Pfam" id="PF00814">
    <property type="entry name" value="TsaD"/>
    <property type="match status" value="1"/>
</dbReference>
<dbReference type="InterPro" id="IPR022496">
    <property type="entry name" value="T6A_TsaB"/>
</dbReference>
<dbReference type="Gene3D" id="3.30.420.40">
    <property type="match status" value="1"/>
</dbReference>
<dbReference type="RefSeq" id="WP_022609028.1">
    <property type="nucleotide sequence ID" value="NZ_ASSJ01000081.1"/>
</dbReference>
<proteinExistence type="predicted"/>
<evidence type="ECO:0000259" key="1">
    <source>
        <dbReference type="Pfam" id="PF00814"/>
    </source>
</evidence>
<evidence type="ECO:0000313" key="3">
    <source>
        <dbReference type="Proteomes" id="UP000016960"/>
    </source>
</evidence>
<dbReference type="NCBIfam" id="TIGR03725">
    <property type="entry name" value="T6A_YeaZ"/>
    <property type="match status" value="1"/>
</dbReference>
<accession>U5DKB5</accession>
<dbReference type="InterPro" id="IPR043129">
    <property type="entry name" value="ATPase_NBD"/>
</dbReference>
<feature type="domain" description="Gcp-like" evidence="1">
    <location>
        <begin position="59"/>
        <end position="138"/>
    </location>
</feature>
<dbReference type="eggNOG" id="COG1214">
    <property type="taxonomic scope" value="Bacteria"/>
</dbReference>
<organism evidence="2 3">
    <name type="scientific">Rubidibacter lacunae KORDI 51-2</name>
    <dbReference type="NCBI Taxonomy" id="582515"/>
    <lineage>
        <taxon>Bacteria</taxon>
        <taxon>Bacillati</taxon>
        <taxon>Cyanobacteriota</taxon>
        <taxon>Cyanophyceae</taxon>
        <taxon>Oscillatoriophycideae</taxon>
        <taxon>Chroococcales</taxon>
        <taxon>Aphanothecaceae</taxon>
        <taxon>Rubidibacter</taxon>
    </lineage>
</organism>
<comment type="caution">
    <text evidence="2">The sequence shown here is derived from an EMBL/GenBank/DDBJ whole genome shotgun (WGS) entry which is preliminary data.</text>
</comment>